<accession>A0A3M7SCI7</accession>
<comment type="caution">
    <text evidence="1">The sequence shown here is derived from an EMBL/GenBank/DDBJ whole genome shotgun (WGS) entry which is preliminary data.</text>
</comment>
<dbReference type="Proteomes" id="UP000276133">
    <property type="component" value="Unassembled WGS sequence"/>
</dbReference>
<organism evidence="1 2">
    <name type="scientific">Brachionus plicatilis</name>
    <name type="common">Marine rotifer</name>
    <name type="synonym">Brachionus muelleri</name>
    <dbReference type="NCBI Taxonomy" id="10195"/>
    <lineage>
        <taxon>Eukaryota</taxon>
        <taxon>Metazoa</taxon>
        <taxon>Spiralia</taxon>
        <taxon>Gnathifera</taxon>
        <taxon>Rotifera</taxon>
        <taxon>Eurotatoria</taxon>
        <taxon>Monogononta</taxon>
        <taxon>Pseudotrocha</taxon>
        <taxon>Ploima</taxon>
        <taxon>Brachionidae</taxon>
        <taxon>Brachionus</taxon>
    </lineage>
</organism>
<reference evidence="1 2" key="1">
    <citation type="journal article" date="2018" name="Sci. Rep.">
        <title>Genomic signatures of local adaptation to the degree of environmental predictability in rotifers.</title>
        <authorList>
            <person name="Franch-Gras L."/>
            <person name="Hahn C."/>
            <person name="Garcia-Roger E.M."/>
            <person name="Carmona M.J."/>
            <person name="Serra M."/>
            <person name="Gomez A."/>
        </authorList>
    </citation>
    <scope>NUCLEOTIDE SEQUENCE [LARGE SCALE GENOMIC DNA]</scope>
    <source>
        <strain evidence="1">HYR1</strain>
    </source>
</reference>
<keyword evidence="2" id="KW-1185">Reference proteome</keyword>
<dbReference type="EMBL" id="REGN01001648">
    <property type="protein sequence ID" value="RNA33375.1"/>
    <property type="molecule type" value="Genomic_DNA"/>
</dbReference>
<evidence type="ECO:0000313" key="2">
    <source>
        <dbReference type="Proteomes" id="UP000276133"/>
    </source>
</evidence>
<evidence type="ECO:0000313" key="1">
    <source>
        <dbReference type="EMBL" id="RNA33375.1"/>
    </source>
</evidence>
<sequence>MNCYHLIECSPLFLPFDLIQLIVMTIYEENLNKAKNQRGSLIKDLNNEVGAKLANYAFFLFLKILKKSLMNASKLIIIRIMNRTLI</sequence>
<name>A0A3M7SCI7_BRAPC</name>
<proteinExistence type="predicted"/>
<protein>
    <submittedName>
        <fullName evidence="1">Uncharacterized protein</fullName>
    </submittedName>
</protein>
<gene>
    <name evidence="1" type="ORF">BpHYR1_000351</name>
</gene>
<dbReference type="AlphaFoldDB" id="A0A3M7SCI7"/>